<protein>
    <recommendedName>
        <fullName evidence="9">CASTOR/POLLUX/SYM8 ion channel conserved domain-containing protein</fullName>
    </recommendedName>
</protein>
<gene>
    <name evidence="10" type="ORF">Rsub_04767</name>
</gene>
<comment type="caution">
    <text evidence="10">The sequence shown here is derived from an EMBL/GenBank/DDBJ whole genome shotgun (WGS) entry which is preliminary data.</text>
</comment>
<dbReference type="PANTHER" id="PTHR31563:SF10">
    <property type="entry name" value="ION CHANNEL POLLUX-RELATED"/>
    <property type="match status" value="1"/>
</dbReference>
<dbReference type="STRING" id="307507.A0A2V0NTV3"/>
<evidence type="ECO:0000256" key="6">
    <source>
        <dbReference type="ARBA" id="ARBA00023136"/>
    </source>
</evidence>
<evidence type="ECO:0000256" key="8">
    <source>
        <dbReference type="SAM" id="Phobius"/>
    </source>
</evidence>
<feature type="domain" description="CASTOR/POLLUX/SYM8 ion channel conserved" evidence="9">
    <location>
        <begin position="420"/>
        <end position="510"/>
    </location>
</feature>
<name>A0A2V0NTV3_9CHLO</name>
<dbReference type="Pfam" id="PF06241">
    <property type="entry name" value="Castor_Poll_mid"/>
    <property type="match status" value="1"/>
</dbReference>
<dbReference type="OrthoDB" id="414047at2759"/>
<sequence length="880" mass="87680">MAPGRQRLTLYDRGLRLAAFSAQRLSTWGFGRKLGAFAALCLSNVGLGAAAYRLATGEDWPSSLFTIYGVLLRAPGFTVRGAPSVAGTVVLNVVLIYSVFVFAVVLGAGIEEVKARLAAVRSGAVGLRLGGHVVVLNWSPLAVPLLRQLAAARADPSSPLHRRPVVLLADEPKAEMDSGLNEALKGHRIELYTRRGQPWRLGDLQRICAPAAACVILLEPGGGGAGGGSEGPARGLVGAAAAGGAQPRAAGQAAGAGAAAQQQQRGQQQAEGQPEPGAADRQRQALKAAALMGLLTVLDPAASHAPGRTVSAASSAASADAGDAAGGGGGACGKPRPLPAALARALALWRLLCGSTGGGGAPGGGATPCGAGAYGPRVVVQVPSVGGSDYVHLVTRAAFTAGARGVDVALAEGSLSQSSLLDRLVVQTALQPGLASVCREALRQGPGSAAFRYAPVGPSLAGAPFGEAWRALRGAGAWLVGVVCGGDGRVLLNPSAQYPLAEGDELVALARGAFILPGRAAARRLRLGAAARSGSPDHRALCRASTMSSEDLRRHGRSTIGDAGAGAGADAGAVGAGVAGGPGGPAGGGGGGLPPIRIVVAGCGPRRRQGLLEGFRRHAPRGSSVALVDAGDGGGATSSGGSASGAGGEEGTGAGAAGGGGGVSVSELRAAGPISAQSLLAAGLADAHVLVLASCGDGAPPGAPAQAADARLVCELLAVQEALEACRARASDLGAPSRPARRRLHVVCLVQSYGMRRTAQAFLQSMLRRAFSFELLIGDEFVSAALVQMATHRHNAAVFERLLLQRRGGTRLSMVPAAAHGAAPGAAAPFGAVAEAALRARALAIGYRLADGRMLLAPSPGDLVIWGQGDELVVISDEEA</sequence>
<feature type="compositionally biased region" description="Gly residues" evidence="7">
    <location>
        <begin position="631"/>
        <end position="659"/>
    </location>
</feature>
<dbReference type="InterPro" id="IPR010420">
    <property type="entry name" value="CASTOR/POLLUX/SYM8_dom"/>
</dbReference>
<accession>A0A2V0NTV3</accession>
<dbReference type="InParanoid" id="A0A2V0NTV3"/>
<dbReference type="GO" id="GO:0006811">
    <property type="term" value="P:monoatomic ion transport"/>
    <property type="evidence" value="ECO:0007669"/>
    <property type="project" value="UniProtKB-KW"/>
</dbReference>
<keyword evidence="4 8" id="KW-1133">Transmembrane helix</keyword>
<proteinExistence type="predicted"/>
<evidence type="ECO:0000313" key="10">
    <source>
        <dbReference type="EMBL" id="GBF91098.1"/>
    </source>
</evidence>
<dbReference type="PANTHER" id="PTHR31563">
    <property type="entry name" value="ION CHANNEL POLLUX-RELATED"/>
    <property type="match status" value="1"/>
</dbReference>
<evidence type="ECO:0000313" key="11">
    <source>
        <dbReference type="Proteomes" id="UP000247498"/>
    </source>
</evidence>
<feature type="transmembrane region" description="Helical" evidence="8">
    <location>
        <begin position="34"/>
        <end position="54"/>
    </location>
</feature>
<comment type="subcellular location">
    <subcellularLocation>
        <location evidence="1">Endomembrane system</location>
        <topology evidence="1">Multi-pass membrane protein</topology>
    </subcellularLocation>
</comment>
<evidence type="ECO:0000256" key="2">
    <source>
        <dbReference type="ARBA" id="ARBA00022448"/>
    </source>
</evidence>
<keyword evidence="6 8" id="KW-0472">Membrane</keyword>
<keyword evidence="2" id="KW-0813">Transport</keyword>
<evidence type="ECO:0000256" key="1">
    <source>
        <dbReference type="ARBA" id="ARBA00004127"/>
    </source>
</evidence>
<evidence type="ECO:0000256" key="5">
    <source>
        <dbReference type="ARBA" id="ARBA00023065"/>
    </source>
</evidence>
<evidence type="ECO:0000259" key="9">
    <source>
        <dbReference type="Pfam" id="PF06241"/>
    </source>
</evidence>
<feature type="compositionally biased region" description="Low complexity" evidence="7">
    <location>
        <begin position="248"/>
        <end position="277"/>
    </location>
</feature>
<feature type="transmembrane region" description="Helical" evidence="8">
    <location>
        <begin position="89"/>
        <end position="110"/>
    </location>
</feature>
<dbReference type="Proteomes" id="UP000247498">
    <property type="component" value="Unassembled WGS sequence"/>
</dbReference>
<keyword evidence="11" id="KW-1185">Reference proteome</keyword>
<feature type="region of interest" description="Disordered" evidence="7">
    <location>
        <begin position="623"/>
        <end position="659"/>
    </location>
</feature>
<evidence type="ECO:0000256" key="3">
    <source>
        <dbReference type="ARBA" id="ARBA00022692"/>
    </source>
</evidence>
<feature type="region of interest" description="Disordered" evidence="7">
    <location>
        <begin position="248"/>
        <end position="283"/>
    </location>
</feature>
<evidence type="ECO:0000256" key="7">
    <source>
        <dbReference type="SAM" id="MobiDB-lite"/>
    </source>
</evidence>
<dbReference type="InterPro" id="IPR044849">
    <property type="entry name" value="CASTOR/POLLUX/SYM8-like"/>
</dbReference>
<dbReference type="EMBL" id="BDRX01000022">
    <property type="protein sequence ID" value="GBF91098.1"/>
    <property type="molecule type" value="Genomic_DNA"/>
</dbReference>
<evidence type="ECO:0000256" key="4">
    <source>
        <dbReference type="ARBA" id="ARBA00022989"/>
    </source>
</evidence>
<dbReference type="GO" id="GO:0012505">
    <property type="term" value="C:endomembrane system"/>
    <property type="evidence" value="ECO:0007669"/>
    <property type="project" value="UniProtKB-SubCell"/>
</dbReference>
<organism evidence="10 11">
    <name type="scientific">Raphidocelis subcapitata</name>
    <dbReference type="NCBI Taxonomy" id="307507"/>
    <lineage>
        <taxon>Eukaryota</taxon>
        <taxon>Viridiplantae</taxon>
        <taxon>Chlorophyta</taxon>
        <taxon>core chlorophytes</taxon>
        <taxon>Chlorophyceae</taxon>
        <taxon>CS clade</taxon>
        <taxon>Sphaeropleales</taxon>
        <taxon>Selenastraceae</taxon>
        <taxon>Raphidocelis</taxon>
    </lineage>
</organism>
<keyword evidence="3 8" id="KW-0812">Transmembrane</keyword>
<keyword evidence="5" id="KW-0406">Ion transport</keyword>
<reference evidence="10 11" key="1">
    <citation type="journal article" date="2018" name="Sci. Rep.">
        <title>Raphidocelis subcapitata (=Pseudokirchneriella subcapitata) provides an insight into genome evolution and environmental adaptations in the Sphaeropleales.</title>
        <authorList>
            <person name="Suzuki S."/>
            <person name="Yamaguchi H."/>
            <person name="Nakajima N."/>
            <person name="Kawachi M."/>
        </authorList>
    </citation>
    <scope>NUCLEOTIDE SEQUENCE [LARGE SCALE GENOMIC DNA]</scope>
    <source>
        <strain evidence="10 11">NIES-35</strain>
    </source>
</reference>
<dbReference type="AlphaFoldDB" id="A0A2V0NTV3"/>